<feature type="region of interest" description="Disordered" evidence="1">
    <location>
        <begin position="22"/>
        <end position="51"/>
    </location>
</feature>
<dbReference type="Proteomes" id="UP001363622">
    <property type="component" value="Unassembled WGS sequence"/>
</dbReference>
<feature type="compositionally biased region" description="Basic and acidic residues" evidence="1">
    <location>
        <begin position="37"/>
        <end position="49"/>
    </location>
</feature>
<feature type="compositionally biased region" description="Acidic residues" evidence="1">
    <location>
        <begin position="269"/>
        <end position="286"/>
    </location>
</feature>
<protein>
    <submittedName>
        <fullName evidence="2">Uncharacterized protein</fullName>
    </submittedName>
</protein>
<feature type="compositionally biased region" description="Basic and acidic residues" evidence="1">
    <location>
        <begin position="236"/>
        <end position="245"/>
    </location>
</feature>
<name>A0ABR1KZC7_9PEZI</name>
<feature type="compositionally biased region" description="Basic and acidic residues" evidence="1">
    <location>
        <begin position="253"/>
        <end position="268"/>
    </location>
</feature>
<feature type="region of interest" description="Disordered" evidence="1">
    <location>
        <begin position="109"/>
        <end position="142"/>
    </location>
</feature>
<organism evidence="2 3">
    <name type="scientific">Phyllosticta citriasiana</name>
    <dbReference type="NCBI Taxonomy" id="595635"/>
    <lineage>
        <taxon>Eukaryota</taxon>
        <taxon>Fungi</taxon>
        <taxon>Dikarya</taxon>
        <taxon>Ascomycota</taxon>
        <taxon>Pezizomycotina</taxon>
        <taxon>Dothideomycetes</taxon>
        <taxon>Dothideomycetes incertae sedis</taxon>
        <taxon>Botryosphaeriales</taxon>
        <taxon>Phyllostictaceae</taxon>
        <taxon>Phyllosticta</taxon>
    </lineage>
</organism>
<feature type="compositionally biased region" description="Polar residues" evidence="1">
    <location>
        <begin position="109"/>
        <end position="119"/>
    </location>
</feature>
<evidence type="ECO:0000313" key="3">
    <source>
        <dbReference type="Proteomes" id="UP001363622"/>
    </source>
</evidence>
<feature type="region of interest" description="Disordered" evidence="1">
    <location>
        <begin position="176"/>
        <end position="325"/>
    </location>
</feature>
<evidence type="ECO:0000256" key="1">
    <source>
        <dbReference type="SAM" id="MobiDB-lite"/>
    </source>
</evidence>
<proteinExistence type="predicted"/>
<reference evidence="2 3" key="1">
    <citation type="submission" date="2024-04" db="EMBL/GenBank/DDBJ databases">
        <title>Phyllosticta paracitricarpa is synonymous to the EU quarantine fungus P. citricarpa based on phylogenomic analyses.</title>
        <authorList>
            <consortium name="Lawrence Berkeley National Laboratory"/>
            <person name="Van Ingen-Buijs V.A."/>
            <person name="Van Westerhoven A.C."/>
            <person name="Haridas S."/>
            <person name="Skiadas P."/>
            <person name="Martin F."/>
            <person name="Groenewald J.Z."/>
            <person name="Crous P.W."/>
            <person name="Seidl M.F."/>
        </authorList>
    </citation>
    <scope>NUCLEOTIDE SEQUENCE [LARGE SCALE GENOMIC DNA]</scope>
    <source>
        <strain evidence="2 3">CBS 123371</strain>
    </source>
</reference>
<accession>A0ABR1KZC7</accession>
<feature type="compositionally biased region" description="Basic and acidic residues" evidence="1">
    <location>
        <begin position="185"/>
        <end position="207"/>
    </location>
</feature>
<gene>
    <name evidence="2" type="ORF">IWZ03DRAFT_369847</name>
</gene>
<evidence type="ECO:0000313" key="2">
    <source>
        <dbReference type="EMBL" id="KAK7521932.1"/>
    </source>
</evidence>
<keyword evidence="3" id="KW-1185">Reference proteome</keyword>
<dbReference type="EMBL" id="JBBPHU010000002">
    <property type="protein sequence ID" value="KAK7521932.1"/>
    <property type="molecule type" value="Genomic_DNA"/>
</dbReference>
<comment type="caution">
    <text evidence="2">The sequence shown here is derived from an EMBL/GenBank/DDBJ whole genome shotgun (WGS) entry which is preliminary data.</text>
</comment>
<sequence>MVEHLLAGYRSKVMCHWRGGASAHRPLVPSRNEDDDGRGGPDGSKRDTVPMELDTDCGAVCPTGQERHGGGCNDCTIPIDHNQRHQAHGSTAISTGNHHQYHSHGFTAINRSNVGSTPTSPDPPPEQQIDLTLGLSPDSVGDNERVEAGHIIRTEADLRCINEGLWRHFFGEELDEKEEQELDPEPEHEHEHEHENEKEQENEKEPEQEPENEENGYKDGHQNGGSDQEEEEEDEAPRSYQRDDASDSDSDADENRRLLPSPSEKDDSSEGEEEEDGEGENGDGDGGDSKKKKKKKKCKSIDKASAGDDDADPPAPKPKARVEELDLNKLTMYDLGH</sequence>